<dbReference type="PANTHER" id="PTHR42968">
    <property type="entry name" value="WD REPEAT-CONTAINING"/>
    <property type="match status" value="1"/>
</dbReference>
<evidence type="ECO:0000256" key="1">
    <source>
        <dbReference type="SAM" id="MobiDB-lite"/>
    </source>
</evidence>
<dbReference type="Proteomes" id="UP000694415">
    <property type="component" value="Unplaced"/>
</dbReference>
<dbReference type="Ensembl" id="ENSMSIT00000035277.1">
    <property type="protein sequence ID" value="ENSMSIP00000027974.1"/>
    <property type="gene ID" value="ENSMSIG00000023576.1"/>
</dbReference>
<keyword evidence="3" id="KW-1185">Reference proteome</keyword>
<feature type="region of interest" description="Disordered" evidence="1">
    <location>
        <begin position="44"/>
        <end position="64"/>
    </location>
</feature>
<dbReference type="AlphaFoldDB" id="A0A8C6HWV6"/>
<feature type="compositionally biased region" description="Basic and acidic residues" evidence="1">
    <location>
        <begin position="45"/>
        <end position="60"/>
    </location>
</feature>
<name>A0A8C6HWV6_MUSSI</name>
<accession>A0A8C6HWV6</accession>
<dbReference type="GeneTree" id="ENSGT00940000166434"/>
<evidence type="ECO:0000313" key="2">
    <source>
        <dbReference type="Ensembl" id="ENSMSIP00000027974.1"/>
    </source>
</evidence>
<sequence length="335" mass="38748">MEAGEELPRYTFHRLCRLLKELTESGDLQWLHLAVLEAIVHRHKQVADSRSSKPSREPMSPKHLKVIPPIKGREQDDWLKPSAVPIPGSLANKRVTDPKVIHWRLLGEPHRSTRLQQLSDALDEMETRSFDPTTRDILTDVHSSINNQTLALMFQKDFGDLKSKSRYPKLPKLEKKPISKKPEEVPPWETFVALYHVLRMLQQRYAKDRATWMEKFYQLMDLYQIKSPGIQRLLLDLLLTEEPQSQEFISKETVEAKKLMPGERLLYCLVCGSSHPPQIPLEFRNVIPLPEQNNVHTISPKGITKYGILELAWKSLPQADIHLIRKESHVIVPTP</sequence>
<organism evidence="2 3">
    <name type="scientific">Mus spicilegus</name>
    <name type="common">Mound-building mouse</name>
    <dbReference type="NCBI Taxonomy" id="10103"/>
    <lineage>
        <taxon>Eukaryota</taxon>
        <taxon>Metazoa</taxon>
        <taxon>Chordata</taxon>
        <taxon>Craniata</taxon>
        <taxon>Vertebrata</taxon>
        <taxon>Euteleostomi</taxon>
        <taxon>Mammalia</taxon>
        <taxon>Eutheria</taxon>
        <taxon>Euarchontoglires</taxon>
        <taxon>Glires</taxon>
        <taxon>Rodentia</taxon>
        <taxon>Myomorpha</taxon>
        <taxon>Muroidea</taxon>
        <taxon>Muridae</taxon>
        <taxon>Murinae</taxon>
        <taxon>Mus</taxon>
        <taxon>Mus</taxon>
    </lineage>
</organism>
<protein>
    <submittedName>
        <fullName evidence="2">Uncharacterized protein</fullName>
    </submittedName>
</protein>
<dbReference type="PANTHER" id="PTHR42968:SF9">
    <property type="entry name" value="WD REPEAT-CONTAINING PROTEIN 87"/>
    <property type="match status" value="1"/>
</dbReference>
<reference evidence="2" key="2">
    <citation type="submission" date="2025-09" db="UniProtKB">
        <authorList>
            <consortium name="Ensembl"/>
        </authorList>
    </citation>
    <scope>IDENTIFICATION</scope>
</reference>
<reference evidence="2" key="1">
    <citation type="submission" date="2025-08" db="UniProtKB">
        <authorList>
            <consortium name="Ensembl"/>
        </authorList>
    </citation>
    <scope>IDENTIFICATION</scope>
</reference>
<evidence type="ECO:0000313" key="3">
    <source>
        <dbReference type="Proteomes" id="UP000694415"/>
    </source>
</evidence>
<proteinExistence type="predicted"/>